<dbReference type="InterPro" id="IPR001305">
    <property type="entry name" value="HSP_DnaJ_Cys-rich_dom"/>
</dbReference>
<evidence type="ECO:0000256" key="6">
    <source>
        <dbReference type="ARBA" id="ARBA00023016"/>
    </source>
</evidence>
<evidence type="ECO:0000256" key="3">
    <source>
        <dbReference type="ARBA" id="ARBA00022737"/>
    </source>
</evidence>
<keyword evidence="7" id="KW-0143">Chaperone</keyword>
<dbReference type="GO" id="GO:0031072">
    <property type="term" value="F:heat shock protein binding"/>
    <property type="evidence" value="ECO:0007669"/>
    <property type="project" value="InterPro"/>
</dbReference>
<dbReference type="AlphaFoldDB" id="A0A6J6BA06"/>
<proteinExistence type="inferred from homology"/>
<dbReference type="InterPro" id="IPR012724">
    <property type="entry name" value="DnaJ"/>
</dbReference>
<dbReference type="PROSITE" id="PS51188">
    <property type="entry name" value="ZF_CR"/>
    <property type="match status" value="1"/>
</dbReference>
<dbReference type="NCBIfam" id="NF008035">
    <property type="entry name" value="PRK10767.1"/>
    <property type="match status" value="1"/>
</dbReference>
<dbReference type="GO" id="GO:0051082">
    <property type="term" value="F:unfolded protein binding"/>
    <property type="evidence" value="ECO:0007669"/>
    <property type="project" value="InterPro"/>
</dbReference>
<dbReference type="GO" id="GO:0005737">
    <property type="term" value="C:cytoplasm"/>
    <property type="evidence" value="ECO:0007669"/>
    <property type="project" value="TreeGrafter"/>
</dbReference>
<gene>
    <name evidence="10" type="ORF">UFOPK1446_00088</name>
</gene>
<dbReference type="CDD" id="cd10719">
    <property type="entry name" value="DnaJ_zf"/>
    <property type="match status" value="1"/>
</dbReference>
<dbReference type="Pfam" id="PF01556">
    <property type="entry name" value="DnaJ_C"/>
    <property type="match status" value="1"/>
</dbReference>
<dbReference type="InterPro" id="IPR008971">
    <property type="entry name" value="HSP40/DnaJ_pept-bd"/>
</dbReference>
<dbReference type="FunFam" id="2.10.230.10:FF:000002">
    <property type="entry name" value="Molecular chaperone DnaJ"/>
    <property type="match status" value="1"/>
</dbReference>
<dbReference type="PROSITE" id="PS50076">
    <property type="entry name" value="DNAJ_2"/>
    <property type="match status" value="1"/>
</dbReference>
<dbReference type="Pfam" id="PF00684">
    <property type="entry name" value="DnaJ_CXXCXGXG"/>
    <property type="match status" value="1"/>
</dbReference>
<keyword evidence="4" id="KW-0863">Zinc-finger</keyword>
<protein>
    <submittedName>
        <fullName evidence="10">Unannotated protein</fullName>
    </submittedName>
</protein>
<dbReference type="EMBL" id="CAEZSO010000008">
    <property type="protein sequence ID" value="CAB4535219.1"/>
    <property type="molecule type" value="Genomic_DNA"/>
</dbReference>
<keyword evidence="5" id="KW-0862">Zinc</keyword>
<dbReference type="GO" id="GO:0005524">
    <property type="term" value="F:ATP binding"/>
    <property type="evidence" value="ECO:0007669"/>
    <property type="project" value="InterPro"/>
</dbReference>
<keyword evidence="1" id="KW-0963">Cytoplasm</keyword>
<evidence type="ECO:0000256" key="2">
    <source>
        <dbReference type="ARBA" id="ARBA00022723"/>
    </source>
</evidence>
<dbReference type="GO" id="GO:0042026">
    <property type="term" value="P:protein refolding"/>
    <property type="evidence" value="ECO:0007669"/>
    <property type="project" value="TreeGrafter"/>
</dbReference>
<dbReference type="SUPFAM" id="SSF57938">
    <property type="entry name" value="DnaJ/Hsp40 cysteine-rich domain"/>
    <property type="match status" value="1"/>
</dbReference>
<dbReference type="SUPFAM" id="SSF46565">
    <property type="entry name" value="Chaperone J-domain"/>
    <property type="match status" value="1"/>
</dbReference>
<dbReference type="CDD" id="cd10747">
    <property type="entry name" value="DnaJ_C"/>
    <property type="match status" value="1"/>
</dbReference>
<reference evidence="10" key="1">
    <citation type="submission" date="2020-05" db="EMBL/GenBank/DDBJ databases">
        <authorList>
            <person name="Chiriac C."/>
            <person name="Salcher M."/>
            <person name="Ghai R."/>
            <person name="Kavagutti S V."/>
        </authorList>
    </citation>
    <scope>NUCLEOTIDE SEQUENCE</scope>
</reference>
<keyword evidence="2" id="KW-0479">Metal-binding</keyword>
<evidence type="ECO:0000256" key="7">
    <source>
        <dbReference type="ARBA" id="ARBA00023186"/>
    </source>
</evidence>
<evidence type="ECO:0000256" key="4">
    <source>
        <dbReference type="ARBA" id="ARBA00022771"/>
    </source>
</evidence>
<dbReference type="PANTHER" id="PTHR43096:SF54">
    <property type="entry name" value="CHAPERONE PROTEIN DNAJ 1"/>
    <property type="match status" value="1"/>
</dbReference>
<evidence type="ECO:0000256" key="1">
    <source>
        <dbReference type="ARBA" id="ARBA00022490"/>
    </source>
</evidence>
<dbReference type="SUPFAM" id="SSF49493">
    <property type="entry name" value="HSP40/DnaJ peptide-binding domain"/>
    <property type="match status" value="2"/>
</dbReference>
<dbReference type="InterPro" id="IPR018253">
    <property type="entry name" value="DnaJ_domain_CS"/>
</dbReference>
<dbReference type="SMART" id="SM00271">
    <property type="entry name" value="DnaJ"/>
    <property type="match status" value="1"/>
</dbReference>
<dbReference type="Pfam" id="PF00226">
    <property type="entry name" value="DnaJ"/>
    <property type="match status" value="1"/>
</dbReference>
<feature type="domain" description="J" evidence="8">
    <location>
        <begin position="10"/>
        <end position="75"/>
    </location>
</feature>
<dbReference type="PRINTS" id="PR00625">
    <property type="entry name" value="JDOMAIN"/>
</dbReference>
<keyword evidence="3" id="KW-0677">Repeat</keyword>
<dbReference type="InterPro" id="IPR036410">
    <property type="entry name" value="HSP_DnaJ_Cys-rich_dom_sf"/>
</dbReference>
<dbReference type="CDD" id="cd06257">
    <property type="entry name" value="DnaJ"/>
    <property type="match status" value="1"/>
</dbReference>
<sequence>MSVKDFIEKDYYAALGVPKNADADAIKKAYRKLAVEFHPDKNKGDAAAEERFKEISEAHSVLSDPARRAEYDEVRATSASGGYRAPNGGSGGFDVNDMFGGQGGGFSDVFGDLFGGGRGRRRGPRRGADFETQTTVSFVNAMDGATVSLRVTTDTACATCAGSGAQPGTRISQCGSCQGTGQVSRNAGGFAFAEPCAACQGRGRVAESPCTGCRGRGISAQTRTINARLPQGVSDGQRIRLKGKGGAGETGAPAGDLFVTVNVVPHRLFGRAGKNLTLTVPLSFSEAALGADVRVPTLHGDAVTLRIPPGTASGKKFRVKGAGVRSGKSGDGDLLVTVEVAIPQRLTEPMKAAVEALRDATADIDLRADLFGQG</sequence>
<evidence type="ECO:0000256" key="5">
    <source>
        <dbReference type="ARBA" id="ARBA00022833"/>
    </source>
</evidence>
<evidence type="ECO:0000313" key="10">
    <source>
        <dbReference type="EMBL" id="CAB4535219.1"/>
    </source>
</evidence>
<dbReference type="FunFam" id="2.60.260.20:FF:000013">
    <property type="entry name" value="DnaJ subfamily B member 11"/>
    <property type="match status" value="1"/>
</dbReference>
<organism evidence="10">
    <name type="scientific">freshwater metagenome</name>
    <dbReference type="NCBI Taxonomy" id="449393"/>
    <lineage>
        <taxon>unclassified sequences</taxon>
        <taxon>metagenomes</taxon>
        <taxon>ecological metagenomes</taxon>
    </lineage>
</organism>
<dbReference type="PROSITE" id="PS00636">
    <property type="entry name" value="DNAJ_1"/>
    <property type="match status" value="1"/>
</dbReference>
<keyword evidence="6" id="KW-0346">Stress response</keyword>
<dbReference type="Gene3D" id="2.60.260.20">
    <property type="entry name" value="Urease metallochaperone UreE, N-terminal domain"/>
    <property type="match status" value="2"/>
</dbReference>
<name>A0A6J6BA06_9ZZZZ</name>
<dbReference type="HAMAP" id="MF_01152">
    <property type="entry name" value="DnaJ"/>
    <property type="match status" value="1"/>
</dbReference>
<evidence type="ECO:0000259" key="9">
    <source>
        <dbReference type="PROSITE" id="PS51188"/>
    </source>
</evidence>
<dbReference type="GO" id="GO:0008270">
    <property type="term" value="F:zinc ion binding"/>
    <property type="evidence" value="ECO:0007669"/>
    <property type="project" value="UniProtKB-KW"/>
</dbReference>
<dbReference type="InterPro" id="IPR001623">
    <property type="entry name" value="DnaJ_domain"/>
</dbReference>
<dbReference type="Gene3D" id="1.10.287.110">
    <property type="entry name" value="DnaJ domain"/>
    <property type="match status" value="1"/>
</dbReference>
<accession>A0A6J6BA06</accession>
<evidence type="ECO:0000259" key="8">
    <source>
        <dbReference type="PROSITE" id="PS50076"/>
    </source>
</evidence>
<dbReference type="PANTHER" id="PTHR43096">
    <property type="entry name" value="DNAJ HOMOLOG 1, MITOCHONDRIAL-RELATED"/>
    <property type="match status" value="1"/>
</dbReference>
<dbReference type="NCBIfam" id="TIGR02349">
    <property type="entry name" value="DnaJ_bact"/>
    <property type="match status" value="1"/>
</dbReference>
<dbReference type="Gene3D" id="2.10.230.10">
    <property type="entry name" value="Heat shock protein DnaJ, cysteine-rich domain"/>
    <property type="match status" value="1"/>
</dbReference>
<dbReference type="GO" id="GO:0009408">
    <property type="term" value="P:response to heat"/>
    <property type="evidence" value="ECO:0007669"/>
    <property type="project" value="InterPro"/>
</dbReference>
<dbReference type="InterPro" id="IPR002939">
    <property type="entry name" value="DnaJ_C"/>
</dbReference>
<feature type="domain" description="CR-type" evidence="9">
    <location>
        <begin position="144"/>
        <end position="222"/>
    </location>
</feature>
<dbReference type="InterPro" id="IPR036869">
    <property type="entry name" value="J_dom_sf"/>
</dbReference>